<evidence type="ECO:0000313" key="3">
    <source>
        <dbReference type="EMBL" id="PWN87565.1"/>
    </source>
</evidence>
<evidence type="ECO:0000256" key="1">
    <source>
        <dbReference type="SAM" id="MobiDB-lite"/>
    </source>
</evidence>
<dbReference type="GO" id="GO:0008289">
    <property type="term" value="F:lipid binding"/>
    <property type="evidence" value="ECO:0007669"/>
    <property type="project" value="InterPro"/>
</dbReference>
<dbReference type="Pfam" id="PF01852">
    <property type="entry name" value="START"/>
    <property type="match status" value="1"/>
</dbReference>
<evidence type="ECO:0000313" key="4">
    <source>
        <dbReference type="Proteomes" id="UP000245768"/>
    </source>
</evidence>
<feature type="domain" description="START" evidence="2">
    <location>
        <begin position="43"/>
        <end position="211"/>
    </location>
</feature>
<organism evidence="3 4">
    <name type="scientific">Acaromyces ingoldii</name>
    <dbReference type="NCBI Taxonomy" id="215250"/>
    <lineage>
        <taxon>Eukaryota</taxon>
        <taxon>Fungi</taxon>
        <taxon>Dikarya</taxon>
        <taxon>Basidiomycota</taxon>
        <taxon>Ustilaginomycotina</taxon>
        <taxon>Exobasidiomycetes</taxon>
        <taxon>Exobasidiales</taxon>
        <taxon>Cryptobasidiaceae</taxon>
        <taxon>Acaromyces</taxon>
    </lineage>
</organism>
<keyword evidence="4" id="KW-1185">Reference proteome</keyword>
<protein>
    <submittedName>
        <fullName evidence="3">Bet v1-like protein</fullName>
    </submittedName>
</protein>
<dbReference type="RefSeq" id="XP_025374763.1">
    <property type="nucleotide sequence ID" value="XM_025522788.1"/>
</dbReference>
<dbReference type="OrthoDB" id="196858at2759"/>
<dbReference type="InParanoid" id="A0A316YIM7"/>
<dbReference type="InterPro" id="IPR051213">
    <property type="entry name" value="START_lipid_transfer"/>
</dbReference>
<sequence>MSLEIPASPAGPKGTYFERPSDYSTALDSARSLLKELETSSEWEEMPAREEVELSKIVDTVDAAAMPITRGSTLVENATPQQVLAALQLPGIRKKWDPRLDEGHAVRRFSQTSYEVYSVMKSPSYFIWARDIVACQETWWGEKAEDALLVQVSVTDDERLPEAGSYQKSRTRATVDLSGWKLEKSGNDTKITYVVKVALNGSIPTAVAQTLALETPMCVGRVRDVYYQNGHVPYDVTPANSPESKPETMKTVSVTQTFEDDDDEKRWTGYYAAQGAETFAIAYDGERMYASGVNVSVASAEDNDVSAIEASVDEANKVIKVKVPDSIAQGTTFEIVTVPQ</sequence>
<dbReference type="CDD" id="cd00177">
    <property type="entry name" value="START"/>
    <property type="match status" value="1"/>
</dbReference>
<dbReference type="InterPro" id="IPR023393">
    <property type="entry name" value="START-like_dom_sf"/>
</dbReference>
<gene>
    <name evidence="3" type="ORF">FA10DRAFT_269518</name>
</gene>
<dbReference type="AlphaFoldDB" id="A0A316YIM7"/>
<proteinExistence type="predicted"/>
<name>A0A316YIM7_9BASI</name>
<dbReference type="GeneID" id="37044704"/>
<accession>A0A316YIM7</accession>
<evidence type="ECO:0000259" key="2">
    <source>
        <dbReference type="PROSITE" id="PS50848"/>
    </source>
</evidence>
<dbReference type="InterPro" id="IPR002913">
    <property type="entry name" value="START_lipid-bd_dom"/>
</dbReference>
<feature type="region of interest" description="Disordered" evidence="1">
    <location>
        <begin position="1"/>
        <end position="21"/>
    </location>
</feature>
<dbReference type="PANTHER" id="PTHR19308">
    <property type="entry name" value="PHOSPHATIDYLCHOLINE TRANSFER PROTEIN"/>
    <property type="match status" value="1"/>
</dbReference>
<dbReference type="SUPFAM" id="SSF55961">
    <property type="entry name" value="Bet v1-like"/>
    <property type="match status" value="1"/>
</dbReference>
<reference evidence="3 4" key="1">
    <citation type="journal article" date="2018" name="Mol. Biol. Evol.">
        <title>Broad Genomic Sampling Reveals a Smut Pathogenic Ancestry of the Fungal Clade Ustilaginomycotina.</title>
        <authorList>
            <person name="Kijpornyongpan T."/>
            <person name="Mondo S.J."/>
            <person name="Barry K."/>
            <person name="Sandor L."/>
            <person name="Lee J."/>
            <person name="Lipzen A."/>
            <person name="Pangilinan J."/>
            <person name="LaButti K."/>
            <person name="Hainaut M."/>
            <person name="Henrissat B."/>
            <person name="Grigoriev I.V."/>
            <person name="Spatafora J.W."/>
            <person name="Aime M.C."/>
        </authorList>
    </citation>
    <scope>NUCLEOTIDE SEQUENCE [LARGE SCALE GENOMIC DNA]</scope>
    <source>
        <strain evidence="3 4">MCA 4198</strain>
    </source>
</reference>
<dbReference type="PANTHER" id="PTHR19308:SF14">
    <property type="entry name" value="START DOMAIN-CONTAINING PROTEIN"/>
    <property type="match status" value="1"/>
</dbReference>
<dbReference type="GO" id="GO:0005737">
    <property type="term" value="C:cytoplasm"/>
    <property type="evidence" value="ECO:0007669"/>
    <property type="project" value="UniProtKB-ARBA"/>
</dbReference>
<dbReference type="PROSITE" id="PS50848">
    <property type="entry name" value="START"/>
    <property type="match status" value="1"/>
</dbReference>
<dbReference type="EMBL" id="KZ819640">
    <property type="protein sequence ID" value="PWN87565.1"/>
    <property type="molecule type" value="Genomic_DNA"/>
</dbReference>
<dbReference type="Proteomes" id="UP000245768">
    <property type="component" value="Unassembled WGS sequence"/>
</dbReference>
<dbReference type="Gene3D" id="3.30.530.20">
    <property type="match status" value="1"/>
</dbReference>